<dbReference type="InterPro" id="IPR036188">
    <property type="entry name" value="FAD/NAD-bd_sf"/>
</dbReference>
<dbReference type="EMBL" id="JAVDPY010000008">
    <property type="protein sequence ID" value="MDR6335742.1"/>
    <property type="molecule type" value="Genomic_DNA"/>
</dbReference>
<dbReference type="AlphaFoldDB" id="A0A9W6CSJ9"/>
<comment type="pathway">
    <text evidence="1">Cofactor biosynthesis; thiamine diphosphate biosynthesis.</text>
</comment>
<evidence type="ECO:0000313" key="6">
    <source>
        <dbReference type="EMBL" id="GLI24579.1"/>
    </source>
</evidence>
<accession>A0A9W6CSJ9</accession>
<reference evidence="6" key="1">
    <citation type="submission" date="2022-12" db="EMBL/GenBank/DDBJ databases">
        <title>Reference genome sequencing for broad-spectrum identification of bacterial and archaeal isolates by mass spectrometry.</title>
        <authorList>
            <person name="Sekiguchi Y."/>
            <person name="Tourlousse D.M."/>
        </authorList>
    </citation>
    <scope>NUCLEOTIDE SEQUENCE</scope>
    <source>
        <strain evidence="6">301</strain>
    </source>
</reference>
<dbReference type="Proteomes" id="UP001245370">
    <property type="component" value="Unassembled WGS sequence"/>
</dbReference>
<keyword evidence="9" id="KW-1185">Reference proteome</keyword>
<evidence type="ECO:0000256" key="4">
    <source>
        <dbReference type="SAM" id="MobiDB-lite"/>
    </source>
</evidence>
<evidence type="ECO:0000256" key="2">
    <source>
        <dbReference type="ARBA" id="ARBA00022977"/>
    </source>
</evidence>
<dbReference type="Proteomes" id="UP001144397">
    <property type="component" value="Unassembled WGS sequence"/>
</dbReference>
<dbReference type="PANTHER" id="PTHR13847">
    <property type="entry name" value="SARCOSINE DEHYDROGENASE-RELATED"/>
    <property type="match status" value="1"/>
</dbReference>
<feature type="compositionally biased region" description="Low complexity" evidence="4">
    <location>
        <begin position="10"/>
        <end position="22"/>
    </location>
</feature>
<feature type="region of interest" description="Disordered" evidence="4">
    <location>
        <begin position="1"/>
        <end position="22"/>
    </location>
</feature>
<dbReference type="PANTHER" id="PTHR13847:SF289">
    <property type="entry name" value="GLYCINE OXIDASE"/>
    <property type="match status" value="1"/>
</dbReference>
<dbReference type="Gene3D" id="3.50.50.60">
    <property type="entry name" value="FAD/NAD(P)-binding domain"/>
    <property type="match status" value="1"/>
</dbReference>
<evidence type="ECO:0000313" key="8">
    <source>
        <dbReference type="Proteomes" id="UP001144397"/>
    </source>
</evidence>
<dbReference type="GO" id="GO:0050660">
    <property type="term" value="F:flavin adenine dinucleotide binding"/>
    <property type="evidence" value="ECO:0007669"/>
    <property type="project" value="InterPro"/>
</dbReference>
<name>A0A9W6CSJ9_XANFL</name>
<dbReference type="Gene3D" id="3.30.9.10">
    <property type="entry name" value="D-Amino Acid Oxidase, subunit A, domain 2"/>
    <property type="match status" value="1"/>
</dbReference>
<dbReference type="GeneID" id="95765029"/>
<keyword evidence="2" id="KW-0784">Thiamine biosynthesis</keyword>
<dbReference type="SUPFAM" id="SSF51905">
    <property type="entry name" value="FAD/NAD(P)-binding domain"/>
    <property type="match status" value="1"/>
</dbReference>
<evidence type="ECO:0000313" key="9">
    <source>
        <dbReference type="Proteomes" id="UP001245370"/>
    </source>
</evidence>
<evidence type="ECO:0000259" key="5">
    <source>
        <dbReference type="Pfam" id="PF01266"/>
    </source>
</evidence>
<dbReference type="Pfam" id="PF01266">
    <property type="entry name" value="DAO"/>
    <property type="match status" value="1"/>
</dbReference>
<dbReference type="EMBL" id="BSDO01000008">
    <property type="protein sequence ID" value="GLI24579.1"/>
    <property type="molecule type" value="Genomic_DNA"/>
</dbReference>
<dbReference type="GO" id="GO:0009228">
    <property type="term" value="P:thiamine biosynthetic process"/>
    <property type="evidence" value="ECO:0007669"/>
    <property type="project" value="UniProtKB-KW"/>
</dbReference>
<evidence type="ECO:0000256" key="3">
    <source>
        <dbReference type="ARBA" id="ARBA00023002"/>
    </source>
</evidence>
<evidence type="ECO:0000313" key="7">
    <source>
        <dbReference type="EMBL" id="MDR6335742.1"/>
    </source>
</evidence>
<dbReference type="GO" id="GO:0043799">
    <property type="term" value="F:glycine oxidase activity"/>
    <property type="evidence" value="ECO:0007669"/>
    <property type="project" value="UniProtKB-EC"/>
</dbReference>
<reference evidence="7 9" key="2">
    <citation type="submission" date="2023-07" db="EMBL/GenBank/DDBJ databases">
        <title>Genomic Encyclopedia of Type Strains, Phase IV (KMG-IV): sequencing the most valuable type-strain genomes for metagenomic binning, comparative biology and taxonomic classification.</title>
        <authorList>
            <person name="Goeker M."/>
        </authorList>
    </citation>
    <scope>NUCLEOTIDE SEQUENCE [LARGE SCALE GENOMIC DNA]</scope>
    <source>
        <strain evidence="7 9">DSM 338</strain>
    </source>
</reference>
<proteinExistence type="predicted"/>
<dbReference type="SUPFAM" id="SSF54373">
    <property type="entry name" value="FAD-linked reductases, C-terminal domain"/>
    <property type="match status" value="1"/>
</dbReference>
<dbReference type="EC" id="1.4.3.19" evidence="7"/>
<comment type="caution">
    <text evidence="6">The sequence shown here is derived from an EMBL/GenBank/DDBJ whole genome shotgun (WGS) entry which is preliminary data.</text>
</comment>
<organism evidence="6 8">
    <name type="scientific">Xanthobacter flavus</name>
    <dbReference type="NCBI Taxonomy" id="281"/>
    <lineage>
        <taxon>Bacteria</taxon>
        <taxon>Pseudomonadati</taxon>
        <taxon>Pseudomonadota</taxon>
        <taxon>Alphaproteobacteria</taxon>
        <taxon>Hyphomicrobiales</taxon>
        <taxon>Xanthobacteraceae</taxon>
        <taxon>Xanthobacter</taxon>
    </lineage>
</organism>
<evidence type="ECO:0000256" key="1">
    <source>
        <dbReference type="ARBA" id="ARBA00004948"/>
    </source>
</evidence>
<gene>
    <name evidence="6" type="primary">thiO</name>
    <name evidence="7" type="ORF">GGQ86_004238</name>
    <name evidence="6" type="ORF">XFLAVUS301_42530</name>
</gene>
<dbReference type="GO" id="GO:0005737">
    <property type="term" value="C:cytoplasm"/>
    <property type="evidence" value="ECO:0007669"/>
    <property type="project" value="TreeGrafter"/>
</dbReference>
<protein>
    <submittedName>
        <fullName evidence="6 7">Glycine oxidase</fullName>
        <ecNumber evidence="7">1.4.3.19</ecNumber>
    </submittedName>
</protein>
<sequence length="401" mass="41762">MSESLSQFTSAPSSQAGSAPAGKAKPRVAIVGGGVIGLALAWRLADAGCPVDLFEAGETGEGASRAAAGMLAACAEAEPGEEGLLALNRASQTLWPAFAEELERASGEVVDLRTEGTITIALTADDLAKLRHLYAFQQGLGLPVQWLTAAEVRRREPYLAPRLAGGVLSPEDHQVDNRKVAAALKIAALKAGATIHQNTPVSRVETAGGRATGIVTGETRHAADVVVLAAGAWSRGVDITPATPLPVRPIKGQMLSLRMDPAAPILSHVLWAPGSYLVPRHDGRLIIGATTEEKGFDTDLTAGGQLALLTNAWRALPTLEELSIVEQWVGFRPGSRDDAPILGPSPEVNGLVYATGHHRNGILLLPVTTQVIADHILGGTIADVALPFGAERFGPPRAAAE</sequence>
<feature type="domain" description="FAD dependent oxidoreductase" evidence="5">
    <location>
        <begin position="27"/>
        <end position="374"/>
    </location>
</feature>
<dbReference type="InterPro" id="IPR012727">
    <property type="entry name" value="Gly_oxidase_ThiO"/>
</dbReference>
<dbReference type="InterPro" id="IPR006076">
    <property type="entry name" value="FAD-dep_OxRdtase"/>
</dbReference>
<dbReference type="RefSeq" id="WP_281809345.1">
    <property type="nucleotide sequence ID" value="NZ_BSDO01000008.1"/>
</dbReference>
<keyword evidence="3 7" id="KW-0560">Oxidoreductase</keyword>
<dbReference type="NCBIfam" id="TIGR02352">
    <property type="entry name" value="thiamin_ThiO"/>
    <property type="match status" value="1"/>
</dbReference>